<evidence type="ECO:0000313" key="7">
    <source>
        <dbReference type="EMBL" id="ORY12893.1"/>
    </source>
</evidence>
<dbReference type="GO" id="GO:0004338">
    <property type="term" value="F:glucan exo-1,3-beta-glucosidase activity"/>
    <property type="evidence" value="ECO:0007669"/>
    <property type="project" value="TreeGrafter"/>
</dbReference>
<dbReference type="Gene3D" id="3.20.20.80">
    <property type="entry name" value="Glycosidases"/>
    <property type="match status" value="1"/>
</dbReference>
<evidence type="ECO:0000256" key="3">
    <source>
        <dbReference type="ARBA" id="ARBA00023295"/>
    </source>
</evidence>
<feature type="non-terminal residue" evidence="7">
    <location>
        <position position="253"/>
    </location>
</feature>
<accession>A0A1Y1ZRL9</accession>
<dbReference type="InterPro" id="IPR018087">
    <property type="entry name" value="Glyco_hydro_5_CS"/>
</dbReference>
<dbReference type="PANTHER" id="PTHR31297:SF8">
    <property type="entry name" value="GLYCOSIDE HYDROLASE FAMILY 5 DOMAIN-CONTAINING PROTEIN"/>
    <property type="match status" value="1"/>
</dbReference>
<evidence type="ECO:0000256" key="2">
    <source>
        <dbReference type="ARBA" id="ARBA00022801"/>
    </source>
</evidence>
<dbReference type="InterPro" id="IPR050386">
    <property type="entry name" value="Glycosyl_hydrolase_5"/>
</dbReference>
<protein>
    <submittedName>
        <fullName evidence="7">Glycoside hydrolase superfamily</fullName>
    </submittedName>
</protein>
<dbReference type="InterPro" id="IPR017853">
    <property type="entry name" value="GH"/>
</dbReference>
<evidence type="ECO:0000256" key="4">
    <source>
        <dbReference type="ARBA" id="ARBA00023316"/>
    </source>
</evidence>
<reference evidence="7 8" key="1">
    <citation type="submission" date="2016-07" db="EMBL/GenBank/DDBJ databases">
        <title>Pervasive Adenine N6-methylation of Active Genes in Fungi.</title>
        <authorList>
            <consortium name="DOE Joint Genome Institute"/>
            <person name="Mondo S.J."/>
            <person name="Dannebaum R.O."/>
            <person name="Kuo R.C."/>
            <person name="Labutti K."/>
            <person name="Haridas S."/>
            <person name="Kuo A."/>
            <person name="Salamov A."/>
            <person name="Ahrendt S.R."/>
            <person name="Lipzen A."/>
            <person name="Sullivan W."/>
            <person name="Andreopoulos W.B."/>
            <person name="Clum A."/>
            <person name="Lindquist E."/>
            <person name="Daum C."/>
            <person name="Ramamoorthy G.K."/>
            <person name="Gryganskyi A."/>
            <person name="Culley D."/>
            <person name="Magnuson J.K."/>
            <person name="James T.Y."/>
            <person name="O'Malley M.A."/>
            <person name="Stajich J.E."/>
            <person name="Spatafora J.W."/>
            <person name="Visel A."/>
            <person name="Grigoriev I.V."/>
        </authorList>
    </citation>
    <scope>NUCLEOTIDE SEQUENCE [LARGE SCALE GENOMIC DNA]</scope>
    <source>
        <strain evidence="7 8">CBS 115471</strain>
    </source>
</reference>
<dbReference type="SUPFAM" id="SSF51445">
    <property type="entry name" value="(Trans)glycosidases"/>
    <property type="match status" value="1"/>
</dbReference>
<dbReference type="GO" id="GO:0005576">
    <property type="term" value="C:extracellular region"/>
    <property type="evidence" value="ECO:0007669"/>
    <property type="project" value="TreeGrafter"/>
</dbReference>
<dbReference type="PANTHER" id="PTHR31297">
    <property type="entry name" value="GLUCAN ENDO-1,6-BETA-GLUCOSIDASE B"/>
    <property type="match status" value="1"/>
</dbReference>
<dbReference type="GO" id="GO:0009986">
    <property type="term" value="C:cell surface"/>
    <property type="evidence" value="ECO:0007669"/>
    <property type="project" value="TreeGrafter"/>
</dbReference>
<dbReference type="STRING" id="1231657.A0A1Y1ZRL9"/>
<sequence length="253" mass="28313">DSELQERAVAFAWGSTKVRGVNIGGWLVLEPFITPSIFSKNSVTDEVHDEWTLCQKLGKTGCFNTLKPHWDSFVTLADFQKIKNAGFNIVRIPIGYWAYLDAGGPYTTGAAPYMDKAIAWARQTGLKVVIDLHGVPRSQNGFDHSGHKLATPGWLTFDSEAQTHATLKIIEQKYAIPSMQDVVIAIELVNEPFLSKLDPNRVKQFYRDGYGNLRKISDTPVMLHDGFWDPAWLNTVLTPSDNNAQGVIMDHHE</sequence>
<evidence type="ECO:0000313" key="8">
    <source>
        <dbReference type="Proteomes" id="UP000193144"/>
    </source>
</evidence>
<feature type="domain" description="Glycoside hydrolase family 5" evidence="6">
    <location>
        <begin position="74"/>
        <end position="234"/>
    </location>
</feature>
<feature type="non-terminal residue" evidence="7">
    <location>
        <position position="1"/>
    </location>
</feature>
<keyword evidence="8" id="KW-1185">Reference proteome</keyword>
<keyword evidence="3 5" id="KW-0326">Glycosidase</keyword>
<evidence type="ECO:0000256" key="5">
    <source>
        <dbReference type="RuleBase" id="RU361153"/>
    </source>
</evidence>
<keyword evidence="2 5" id="KW-0378">Hydrolase</keyword>
<dbReference type="PROSITE" id="PS00659">
    <property type="entry name" value="GLYCOSYL_HYDROL_F5"/>
    <property type="match status" value="1"/>
</dbReference>
<dbReference type="GO" id="GO:0009251">
    <property type="term" value="P:glucan catabolic process"/>
    <property type="evidence" value="ECO:0007669"/>
    <property type="project" value="TreeGrafter"/>
</dbReference>
<dbReference type="Pfam" id="PF00150">
    <property type="entry name" value="Cellulase"/>
    <property type="match status" value="1"/>
</dbReference>
<organism evidence="7 8">
    <name type="scientific">Clohesyomyces aquaticus</name>
    <dbReference type="NCBI Taxonomy" id="1231657"/>
    <lineage>
        <taxon>Eukaryota</taxon>
        <taxon>Fungi</taxon>
        <taxon>Dikarya</taxon>
        <taxon>Ascomycota</taxon>
        <taxon>Pezizomycotina</taxon>
        <taxon>Dothideomycetes</taxon>
        <taxon>Pleosporomycetidae</taxon>
        <taxon>Pleosporales</taxon>
        <taxon>Lindgomycetaceae</taxon>
        <taxon>Clohesyomyces</taxon>
    </lineage>
</organism>
<dbReference type="GO" id="GO:0071555">
    <property type="term" value="P:cell wall organization"/>
    <property type="evidence" value="ECO:0007669"/>
    <property type="project" value="UniProtKB-KW"/>
</dbReference>
<comment type="similarity">
    <text evidence="1 5">Belongs to the glycosyl hydrolase 5 (cellulase A) family.</text>
</comment>
<dbReference type="OrthoDB" id="62120at2759"/>
<proteinExistence type="inferred from homology"/>
<evidence type="ECO:0000256" key="1">
    <source>
        <dbReference type="ARBA" id="ARBA00005641"/>
    </source>
</evidence>
<dbReference type="InterPro" id="IPR001547">
    <property type="entry name" value="Glyco_hydro_5"/>
</dbReference>
<dbReference type="AlphaFoldDB" id="A0A1Y1ZRL9"/>
<name>A0A1Y1ZRL9_9PLEO</name>
<comment type="caution">
    <text evidence="7">The sequence shown here is derived from an EMBL/GenBank/DDBJ whole genome shotgun (WGS) entry which is preliminary data.</text>
</comment>
<keyword evidence="4" id="KW-0961">Cell wall biogenesis/degradation</keyword>
<dbReference type="EMBL" id="MCFA01000047">
    <property type="protein sequence ID" value="ORY12893.1"/>
    <property type="molecule type" value="Genomic_DNA"/>
</dbReference>
<gene>
    <name evidence="7" type="ORF">BCR34DRAFT_454381</name>
</gene>
<evidence type="ECO:0000259" key="6">
    <source>
        <dbReference type="Pfam" id="PF00150"/>
    </source>
</evidence>
<dbReference type="Proteomes" id="UP000193144">
    <property type="component" value="Unassembled WGS sequence"/>
</dbReference>